<gene>
    <name evidence="3" type="ORF">RN001_005478</name>
</gene>
<evidence type="ECO:0000313" key="3">
    <source>
        <dbReference type="EMBL" id="KAK4882159.1"/>
    </source>
</evidence>
<proteinExistence type="predicted"/>
<comment type="caution">
    <text evidence="3">The sequence shown here is derived from an EMBL/GenBank/DDBJ whole genome shotgun (WGS) entry which is preliminary data.</text>
</comment>
<evidence type="ECO:0000313" key="4">
    <source>
        <dbReference type="Proteomes" id="UP001353858"/>
    </source>
</evidence>
<name>A0AAN7PCH0_9COLE</name>
<reference evidence="4" key="1">
    <citation type="submission" date="2023-01" db="EMBL/GenBank/DDBJ databases">
        <title>Key to firefly adult light organ development and bioluminescence: homeobox transcription factors regulate luciferase expression and transportation to peroxisome.</title>
        <authorList>
            <person name="Fu X."/>
        </authorList>
    </citation>
    <scope>NUCLEOTIDE SEQUENCE [LARGE SCALE GENOMIC DNA]</scope>
</reference>
<dbReference type="InterPro" id="IPR003034">
    <property type="entry name" value="SAP_dom"/>
</dbReference>
<dbReference type="AlphaFoldDB" id="A0AAN7PCH0"/>
<sequence length="326" mass="37930">MDTSGIQASVVLEPKDVPGAVLHHDKIVEDCSILELKRWLECRGLKQQGNKSELVQRVINCINAGRENDIFLGVDGEEKLAKPGTSHEIQEISQLTEVQSNKLETPIKQIENGNTQYPTPFKSALFWPNRTERVKRKITDSSKSKLPKLQPTVAISDDFMEYQRRLEEEKQKKEEEKKRRTEERKKKIDEKQKIQEEKKKKSEKKLRKRADIQGKHEERDQEQREENTTRNIEENSNKDKHEPDNKTDQELNQNVAENKENVEYIPNTYVIVNYDGQLYPSKILEVSEESVKVRAIAGCGCLLKRPEKEDILDYVYSDICKINPPF</sequence>
<feature type="compositionally biased region" description="Basic and acidic residues" evidence="1">
    <location>
        <begin position="209"/>
        <end position="248"/>
    </location>
</feature>
<feature type="compositionally biased region" description="Basic and acidic residues" evidence="1">
    <location>
        <begin position="167"/>
        <end position="200"/>
    </location>
</feature>
<accession>A0AAN7PCH0</accession>
<dbReference type="Pfam" id="PF02037">
    <property type="entry name" value="SAP"/>
    <property type="match status" value="1"/>
</dbReference>
<feature type="region of interest" description="Disordered" evidence="1">
    <location>
        <begin position="167"/>
        <end position="248"/>
    </location>
</feature>
<dbReference type="PROSITE" id="PS50800">
    <property type="entry name" value="SAP"/>
    <property type="match status" value="1"/>
</dbReference>
<dbReference type="Proteomes" id="UP001353858">
    <property type="component" value="Unassembled WGS sequence"/>
</dbReference>
<keyword evidence="4" id="KW-1185">Reference proteome</keyword>
<evidence type="ECO:0000259" key="2">
    <source>
        <dbReference type="PROSITE" id="PS50800"/>
    </source>
</evidence>
<dbReference type="SUPFAM" id="SSF68906">
    <property type="entry name" value="SAP domain"/>
    <property type="match status" value="1"/>
</dbReference>
<organism evidence="3 4">
    <name type="scientific">Aquatica leii</name>
    <dbReference type="NCBI Taxonomy" id="1421715"/>
    <lineage>
        <taxon>Eukaryota</taxon>
        <taxon>Metazoa</taxon>
        <taxon>Ecdysozoa</taxon>
        <taxon>Arthropoda</taxon>
        <taxon>Hexapoda</taxon>
        <taxon>Insecta</taxon>
        <taxon>Pterygota</taxon>
        <taxon>Neoptera</taxon>
        <taxon>Endopterygota</taxon>
        <taxon>Coleoptera</taxon>
        <taxon>Polyphaga</taxon>
        <taxon>Elateriformia</taxon>
        <taxon>Elateroidea</taxon>
        <taxon>Lampyridae</taxon>
        <taxon>Luciolinae</taxon>
        <taxon>Aquatica</taxon>
    </lineage>
</organism>
<dbReference type="EMBL" id="JARPUR010000002">
    <property type="protein sequence ID" value="KAK4882159.1"/>
    <property type="molecule type" value="Genomic_DNA"/>
</dbReference>
<feature type="domain" description="SAP" evidence="2">
    <location>
        <begin position="28"/>
        <end position="62"/>
    </location>
</feature>
<evidence type="ECO:0000256" key="1">
    <source>
        <dbReference type="SAM" id="MobiDB-lite"/>
    </source>
</evidence>
<dbReference type="InterPro" id="IPR036361">
    <property type="entry name" value="SAP_dom_sf"/>
</dbReference>
<protein>
    <recommendedName>
        <fullName evidence="2">SAP domain-containing protein</fullName>
    </recommendedName>
</protein>